<name>A0A154PC90_DUFNO</name>
<feature type="compositionally biased region" description="Polar residues" evidence="1">
    <location>
        <begin position="1"/>
        <end position="12"/>
    </location>
</feature>
<dbReference type="Proteomes" id="UP000076502">
    <property type="component" value="Unassembled WGS sequence"/>
</dbReference>
<feature type="compositionally biased region" description="Basic and acidic residues" evidence="1">
    <location>
        <begin position="14"/>
        <end position="26"/>
    </location>
</feature>
<proteinExistence type="predicted"/>
<evidence type="ECO:0000256" key="1">
    <source>
        <dbReference type="SAM" id="MobiDB-lite"/>
    </source>
</evidence>
<protein>
    <submittedName>
        <fullName evidence="2">Uncharacterized protein</fullName>
    </submittedName>
</protein>
<feature type="region of interest" description="Disordered" evidence="1">
    <location>
        <begin position="1"/>
        <end position="26"/>
    </location>
</feature>
<accession>A0A154PC90</accession>
<gene>
    <name evidence="2" type="ORF">WN55_00188</name>
</gene>
<evidence type="ECO:0000313" key="2">
    <source>
        <dbReference type="EMBL" id="KZC09516.1"/>
    </source>
</evidence>
<evidence type="ECO:0000313" key="3">
    <source>
        <dbReference type="Proteomes" id="UP000076502"/>
    </source>
</evidence>
<dbReference type="AlphaFoldDB" id="A0A154PC90"/>
<sequence length="63" mass="7398">MTRTSKFGTNLENPPREIKIEQTRSDRKLAARFQSSPVEFYDRSSKILRPRDKSDRLQGVDFP</sequence>
<organism evidence="2 3">
    <name type="scientific">Dufourea novaeangliae</name>
    <name type="common">Sweat bee</name>
    <dbReference type="NCBI Taxonomy" id="178035"/>
    <lineage>
        <taxon>Eukaryota</taxon>
        <taxon>Metazoa</taxon>
        <taxon>Ecdysozoa</taxon>
        <taxon>Arthropoda</taxon>
        <taxon>Hexapoda</taxon>
        <taxon>Insecta</taxon>
        <taxon>Pterygota</taxon>
        <taxon>Neoptera</taxon>
        <taxon>Endopterygota</taxon>
        <taxon>Hymenoptera</taxon>
        <taxon>Apocrita</taxon>
        <taxon>Aculeata</taxon>
        <taxon>Apoidea</taxon>
        <taxon>Anthophila</taxon>
        <taxon>Halictidae</taxon>
        <taxon>Rophitinae</taxon>
        <taxon>Dufourea</taxon>
    </lineage>
</organism>
<reference evidence="2 3" key="1">
    <citation type="submission" date="2015-07" db="EMBL/GenBank/DDBJ databases">
        <title>The genome of Dufourea novaeangliae.</title>
        <authorList>
            <person name="Pan H."/>
            <person name="Kapheim K."/>
        </authorList>
    </citation>
    <scope>NUCLEOTIDE SEQUENCE [LARGE SCALE GENOMIC DNA]</scope>
    <source>
        <strain evidence="2">0120121106</strain>
        <tissue evidence="2">Whole body</tissue>
    </source>
</reference>
<feature type="region of interest" description="Disordered" evidence="1">
    <location>
        <begin position="42"/>
        <end position="63"/>
    </location>
</feature>
<keyword evidence="3" id="KW-1185">Reference proteome</keyword>
<dbReference type="EMBL" id="KQ434870">
    <property type="protein sequence ID" value="KZC09516.1"/>
    <property type="molecule type" value="Genomic_DNA"/>
</dbReference>